<organism evidence="5 6">
    <name type="scientific">Pisum sativum</name>
    <name type="common">Garden pea</name>
    <name type="synonym">Lathyrus oleraceus</name>
    <dbReference type="NCBI Taxonomy" id="3888"/>
    <lineage>
        <taxon>Eukaryota</taxon>
        <taxon>Viridiplantae</taxon>
        <taxon>Streptophyta</taxon>
        <taxon>Embryophyta</taxon>
        <taxon>Tracheophyta</taxon>
        <taxon>Spermatophyta</taxon>
        <taxon>Magnoliopsida</taxon>
        <taxon>eudicotyledons</taxon>
        <taxon>Gunneridae</taxon>
        <taxon>Pentapetalae</taxon>
        <taxon>rosids</taxon>
        <taxon>fabids</taxon>
        <taxon>Fabales</taxon>
        <taxon>Fabaceae</taxon>
        <taxon>Papilionoideae</taxon>
        <taxon>50 kb inversion clade</taxon>
        <taxon>NPAAA clade</taxon>
        <taxon>Hologalegina</taxon>
        <taxon>IRL clade</taxon>
        <taxon>Fabeae</taxon>
        <taxon>Lathyrus</taxon>
    </lineage>
</organism>
<keyword evidence="2" id="KW-0295">Fungicide</keyword>
<dbReference type="EMBL" id="JAMSHJ010000004">
    <property type="protein sequence ID" value="KAI5423089.1"/>
    <property type="molecule type" value="Genomic_DNA"/>
</dbReference>
<reference evidence="5 6" key="1">
    <citation type="journal article" date="2022" name="Nat. Genet.">
        <title>Improved pea reference genome and pan-genome highlight genomic features and evolutionary characteristics.</title>
        <authorList>
            <person name="Yang T."/>
            <person name="Liu R."/>
            <person name="Luo Y."/>
            <person name="Hu S."/>
            <person name="Wang D."/>
            <person name="Wang C."/>
            <person name="Pandey M.K."/>
            <person name="Ge S."/>
            <person name="Xu Q."/>
            <person name="Li N."/>
            <person name="Li G."/>
            <person name="Huang Y."/>
            <person name="Saxena R.K."/>
            <person name="Ji Y."/>
            <person name="Li M."/>
            <person name="Yan X."/>
            <person name="He Y."/>
            <person name="Liu Y."/>
            <person name="Wang X."/>
            <person name="Xiang C."/>
            <person name="Varshney R.K."/>
            <person name="Ding H."/>
            <person name="Gao S."/>
            <person name="Zong X."/>
        </authorList>
    </citation>
    <scope>NUCLEOTIDE SEQUENCE [LARGE SCALE GENOMIC DNA]</scope>
    <source>
        <strain evidence="5 6">cv. Zhongwan 6</strain>
    </source>
</reference>
<dbReference type="Gramene" id="Psat4g207880.1">
    <property type="protein sequence ID" value="Psat4g207880.1.cds"/>
    <property type="gene ID" value="Psat4g207880"/>
</dbReference>
<evidence type="ECO:0000259" key="4">
    <source>
        <dbReference type="SMART" id="SM00505"/>
    </source>
</evidence>
<dbReference type="Gramene" id="Psat04G0618500-T1">
    <property type="protein sequence ID" value="KAI5423089.1"/>
    <property type="gene ID" value="KIW84_046185"/>
</dbReference>
<evidence type="ECO:0000313" key="5">
    <source>
        <dbReference type="EMBL" id="KAI5423089.1"/>
    </source>
</evidence>
<proteinExistence type="predicted"/>
<protein>
    <recommendedName>
        <fullName evidence="4">Knottins-like domain-containing protein</fullName>
    </recommendedName>
</protein>
<keyword evidence="3" id="KW-0812">Transmembrane</keyword>
<evidence type="ECO:0000256" key="3">
    <source>
        <dbReference type="SAM" id="Phobius"/>
    </source>
</evidence>
<keyword evidence="1" id="KW-0929">Antimicrobial</keyword>
<gene>
    <name evidence="5" type="ORF">KIW84_046185</name>
</gene>
<comment type="caution">
    <text evidence="5">The sequence shown here is derived from an EMBL/GenBank/DDBJ whole genome shotgun (WGS) entry which is preliminary data.</text>
</comment>
<accession>A0A9D4XL86</accession>
<dbReference type="Proteomes" id="UP001058974">
    <property type="component" value="Chromosome 4"/>
</dbReference>
<keyword evidence="3" id="KW-1133">Transmembrane helix</keyword>
<feature type="domain" description="Knottins-like" evidence="4">
    <location>
        <begin position="68"/>
        <end position="115"/>
    </location>
</feature>
<sequence length="115" mass="12806">MVVTLFQVQPQGLSINTNIYQLKYHITTCIFFGERKIFVSMKRKTLVGMCFFLTVLLAAQEAVAIFKPCAKPSRLFGGKCKGSSDNKQCGNVCTLEEYSASGSCNNHMTCICYHC</sequence>
<keyword evidence="3" id="KW-0472">Membrane</keyword>
<evidence type="ECO:0000313" key="6">
    <source>
        <dbReference type="Proteomes" id="UP001058974"/>
    </source>
</evidence>
<evidence type="ECO:0000256" key="1">
    <source>
        <dbReference type="ARBA" id="ARBA00022529"/>
    </source>
</evidence>
<dbReference type="AlphaFoldDB" id="A0A9D4XL86"/>
<dbReference type="Gene3D" id="3.30.30.10">
    <property type="entry name" value="Knottin, scorpion toxin-like"/>
    <property type="match status" value="1"/>
</dbReference>
<name>A0A9D4XL86_PEA</name>
<feature type="transmembrane region" description="Helical" evidence="3">
    <location>
        <begin position="45"/>
        <end position="66"/>
    </location>
</feature>
<dbReference type="GO" id="GO:0050832">
    <property type="term" value="P:defense response to fungus"/>
    <property type="evidence" value="ECO:0007669"/>
    <property type="project" value="UniProtKB-KW"/>
</dbReference>
<dbReference type="InterPro" id="IPR003614">
    <property type="entry name" value="Knottins"/>
</dbReference>
<evidence type="ECO:0000256" key="2">
    <source>
        <dbReference type="ARBA" id="ARBA00022577"/>
    </source>
</evidence>
<dbReference type="GO" id="GO:0031640">
    <property type="term" value="P:killing of cells of another organism"/>
    <property type="evidence" value="ECO:0007669"/>
    <property type="project" value="UniProtKB-KW"/>
</dbReference>
<keyword evidence="6" id="KW-1185">Reference proteome</keyword>
<dbReference type="InterPro" id="IPR036574">
    <property type="entry name" value="Scorpion_toxin-like_sf"/>
</dbReference>
<dbReference type="SMART" id="SM00505">
    <property type="entry name" value="Knot1"/>
    <property type="match status" value="1"/>
</dbReference>